<gene>
    <name evidence="2" type="ORF">BECKLFY1418B_GA0070995_100476</name>
</gene>
<dbReference type="Pfam" id="PF08867">
    <property type="entry name" value="FRG"/>
    <property type="match status" value="1"/>
</dbReference>
<evidence type="ECO:0000259" key="1">
    <source>
        <dbReference type="SMART" id="SM00901"/>
    </source>
</evidence>
<protein>
    <submittedName>
        <fullName evidence="2">FRG domain-containing protein</fullName>
    </submittedName>
</protein>
<dbReference type="EMBL" id="CAADFF010000004">
    <property type="protein sequence ID" value="VFJ86770.1"/>
    <property type="molecule type" value="Genomic_DNA"/>
</dbReference>
<evidence type="ECO:0000313" key="2">
    <source>
        <dbReference type="EMBL" id="VFJ86770.1"/>
    </source>
</evidence>
<dbReference type="SMART" id="SM00901">
    <property type="entry name" value="FRG"/>
    <property type="match status" value="1"/>
</dbReference>
<dbReference type="AlphaFoldDB" id="A0A450U606"/>
<feature type="domain" description="FRG" evidence="1">
    <location>
        <begin position="33"/>
        <end position="145"/>
    </location>
</feature>
<sequence length="145" mass="17086">MKPFELHSWREFPDACQKLYAERERIRSRTELHVEPFLFRGQANAQWPLSDTLERAVGKGCSTEVLQYYKTILSVKPEIELFADKKLDDIPSLEKYRETLKSEIGFPLFGLPAYEYMAHLRHHGFPSPLLDWTRFSVHRSTLCVR</sequence>
<accession>A0A450U606</accession>
<organism evidence="2">
    <name type="scientific">Candidatus Kentrum sp. LFY</name>
    <dbReference type="NCBI Taxonomy" id="2126342"/>
    <lineage>
        <taxon>Bacteria</taxon>
        <taxon>Pseudomonadati</taxon>
        <taxon>Pseudomonadota</taxon>
        <taxon>Gammaproteobacteria</taxon>
        <taxon>Candidatus Kentrum</taxon>
    </lineage>
</organism>
<proteinExistence type="predicted"/>
<name>A0A450U606_9GAMM</name>
<reference evidence="2" key="1">
    <citation type="submission" date="2019-02" db="EMBL/GenBank/DDBJ databases">
        <authorList>
            <person name="Gruber-Vodicka R. H."/>
            <person name="Seah K. B. B."/>
        </authorList>
    </citation>
    <scope>NUCLEOTIDE SEQUENCE</scope>
    <source>
        <strain evidence="2">BECK_M7</strain>
    </source>
</reference>
<dbReference type="InterPro" id="IPR014966">
    <property type="entry name" value="FRG-dom"/>
</dbReference>